<feature type="disulfide bond" evidence="8">
    <location>
        <begin position="484"/>
        <end position="502"/>
    </location>
</feature>
<evidence type="ECO:0000256" key="5">
    <source>
        <dbReference type="ARBA" id="ARBA00022989"/>
    </source>
</evidence>
<dbReference type="PANTHER" id="PTHR24270">
    <property type="entry name" value="LOW-DENSITY LIPOPROTEIN RECEPTOR-RELATED"/>
    <property type="match status" value="1"/>
</dbReference>
<reference evidence="11" key="1">
    <citation type="submission" date="2021-05" db="EMBL/GenBank/DDBJ databases">
        <authorList>
            <person name="Alioto T."/>
            <person name="Alioto T."/>
            <person name="Gomez Garrido J."/>
        </authorList>
    </citation>
    <scope>NUCLEOTIDE SEQUENCE</scope>
</reference>
<comment type="subcellular location">
    <subcellularLocation>
        <location evidence="2">Endomembrane system</location>
    </subcellularLocation>
    <subcellularLocation>
        <location evidence="1">Membrane</location>
        <topology evidence="1">Single-pass membrane protein</topology>
    </subcellularLocation>
</comment>
<evidence type="ECO:0000256" key="1">
    <source>
        <dbReference type="ARBA" id="ARBA00004167"/>
    </source>
</evidence>
<name>A0A8D8SXP3_9HEMI</name>
<dbReference type="Pfam" id="PF00057">
    <property type="entry name" value="Ldl_recept_a"/>
    <property type="match status" value="2"/>
</dbReference>
<evidence type="ECO:0000256" key="4">
    <source>
        <dbReference type="ARBA" id="ARBA00022737"/>
    </source>
</evidence>
<keyword evidence="7 8" id="KW-1015">Disulfide bond</keyword>
<accession>A0A8D8SXP3</accession>
<keyword evidence="3" id="KW-0812">Transmembrane</keyword>
<evidence type="ECO:0000313" key="11">
    <source>
        <dbReference type="EMBL" id="CAG6676621.1"/>
    </source>
</evidence>
<sequence length="553" mass="61120">MGMLLRIPLTTLIIWCLILTHTLAAIDIDLVFEDNQKQSSSIENSNRINDESNVHSNSILSNSPPVPNSHSEHRKPSYYENIKYSLSRLKSGLYSLFSSRNSTALSSVSNEIDETNVPNLLGSDHLLHRSKRQEEEEVEEGNGESEEDRIISSDPQEEKLETEEIDHRSDVPGGPSHGDDGDDDDDEFATGSGSTGSGESSSTDDPTTILPVSPPVIPESGEPLGSGGSVHTYRLTLIIQEPFRADYLDRNSADFKRIEDALAVGFNKTLQDLPGHRIIVVQGIHKHPDLFQSKVTLDLTTFNFSDNATLQTRILKEIEENRLIGGIVVLKKGFTFRDFQASSESCMPGEIQCQSNYVCLPSDNRCNGIAECSDESDENECPKIETSTTMMDPVNEDSPPAFPDDDTTSSTSKSIIEERIFRVDHNGDDSEPTDTGCEQFVTCADSDIQICITQQCDRIADCPKGDDEENCPYKKDCTKDEFMCDVTRCIPKSNVCNNEPDCQDYTDEQNCVQTAPGKILLSFSIYLSISILPMFTSRAGLPDELKQNPQSGG</sequence>
<keyword evidence="6" id="KW-0472">Membrane</keyword>
<dbReference type="InterPro" id="IPR023415">
    <property type="entry name" value="LDLR_class-A_CS"/>
</dbReference>
<dbReference type="PRINTS" id="PR00261">
    <property type="entry name" value="LDLRECEPTOR"/>
</dbReference>
<dbReference type="InterPro" id="IPR002172">
    <property type="entry name" value="LDrepeatLR_classA_rpt"/>
</dbReference>
<dbReference type="Gene3D" id="4.10.400.10">
    <property type="entry name" value="Low-density Lipoprotein Receptor"/>
    <property type="match status" value="2"/>
</dbReference>
<keyword evidence="4" id="KW-0677">Repeat</keyword>
<feature type="disulfide bond" evidence="8">
    <location>
        <begin position="496"/>
        <end position="511"/>
    </location>
</feature>
<evidence type="ECO:0000256" key="10">
    <source>
        <dbReference type="SAM" id="SignalP"/>
    </source>
</evidence>
<protein>
    <submittedName>
        <fullName evidence="11">Basement membrane-specific heparan sulfate proteoglycan core protein</fullName>
    </submittedName>
</protein>
<dbReference type="SMART" id="SM00192">
    <property type="entry name" value="LDLa"/>
    <property type="match status" value="3"/>
</dbReference>
<evidence type="ECO:0000256" key="3">
    <source>
        <dbReference type="ARBA" id="ARBA00022692"/>
    </source>
</evidence>
<feature type="region of interest" description="Disordered" evidence="9">
    <location>
        <begin position="115"/>
        <end position="227"/>
    </location>
</feature>
<feature type="disulfide bond" evidence="8">
    <location>
        <begin position="477"/>
        <end position="489"/>
    </location>
</feature>
<dbReference type="GO" id="GO:0012505">
    <property type="term" value="C:endomembrane system"/>
    <property type="evidence" value="ECO:0007669"/>
    <property type="project" value="UniProtKB-SubCell"/>
</dbReference>
<feature type="compositionally biased region" description="Acidic residues" evidence="9">
    <location>
        <begin position="135"/>
        <end position="147"/>
    </location>
</feature>
<dbReference type="EMBL" id="HBUF01240262">
    <property type="protein sequence ID" value="CAG6676621.1"/>
    <property type="molecule type" value="Transcribed_RNA"/>
</dbReference>
<feature type="compositionally biased region" description="Basic and acidic residues" evidence="9">
    <location>
        <begin position="148"/>
        <end position="159"/>
    </location>
</feature>
<dbReference type="InterPro" id="IPR050685">
    <property type="entry name" value="LDLR"/>
</dbReference>
<dbReference type="AlphaFoldDB" id="A0A8D8SXP3"/>
<evidence type="ECO:0000256" key="7">
    <source>
        <dbReference type="ARBA" id="ARBA00023157"/>
    </source>
</evidence>
<comment type="caution">
    <text evidence="8">Lacks conserved residue(s) required for the propagation of feature annotation.</text>
</comment>
<dbReference type="GO" id="GO:0016192">
    <property type="term" value="P:vesicle-mediated transport"/>
    <property type="evidence" value="ECO:0007669"/>
    <property type="project" value="UniProtKB-ARBA"/>
</dbReference>
<feature type="chain" id="PRO_5034581887" evidence="10">
    <location>
        <begin position="25"/>
        <end position="553"/>
    </location>
</feature>
<keyword evidence="5" id="KW-1133">Transmembrane helix</keyword>
<dbReference type="PROSITE" id="PS50068">
    <property type="entry name" value="LDLRA_2"/>
    <property type="match status" value="2"/>
</dbReference>
<evidence type="ECO:0000256" key="2">
    <source>
        <dbReference type="ARBA" id="ARBA00004308"/>
    </source>
</evidence>
<keyword evidence="10" id="KW-0732">Signal</keyword>
<dbReference type="PROSITE" id="PS01209">
    <property type="entry name" value="LDLRA_1"/>
    <property type="match status" value="2"/>
</dbReference>
<feature type="region of interest" description="Disordered" evidence="9">
    <location>
        <begin position="40"/>
        <end position="74"/>
    </location>
</feature>
<dbReference type="CDD" id="cd00112">
    <property type="entry name" value="LDLa"/>
    <property type="match status" value="2"/>
</dbReference>
<feature type="signal peptide" evidence="10">
    <location>
        <begin position="1"/>
        <end position="24"/>
    </location>
</feature>
<proteinExistence type="predicted"/>
<feature type="disulfide bond" evidence="8">
    <location>
        <begin position="366"/>
        <end position="381"/>
    </location>
</feature>
<feature type="compositionally biased region" description="Polar residues" evidence="9">
    <location>
        <begin position="54"/>
        <end position="63"/>
    </location>
</feature>
<evidence type="ECO:0000256" key="8">
    <source>
        <dbReference type="PROSITE-ProRule" id="PRU00124"/>
    </source>
</evidence>
<dbReference type="InterPro" id="IPR036055">
    <property type="entry name" value="LDL_receptor-like_sf"/>
</dbReference>
<dbReference type="SUPFAM" id="SSF57424">
    <property type="entry name" value="LDL receptor-like module"/>
    <property type="match status" value="2"/>
</dbReference>
<feature type="region of interest" description="Disordered" evidence="9">
    <location>
        <begin position="389"/>
        <end position="411"/>
    </location>
</feature>
<evidence type="ECO:0000256" key="9">
    <source>
        <dbReference type="SAM" id="MobiDB-lite"/>
    </source>
</evidence>
<organism evidence="11">
    <name type="scientific">Cacopsylla melanoneura</name>
    <dbReference type="NCBI Taxonomy" id="428564"/>
    <lineage>
        <taxon>Eukaryota</taxon>
        <taxon>Metazoa</taxon>
        <taxon>Ecdysozoa</taxon>
        <taxon>Arthropoda</taxon>
        <taxon>Hexapoda</taxon>
        <taxon>Insecta</taxon>
        <taxon>Pterygota</taxon>
        <taxon>Neoptera</taxon>
        <taxon>Paraneoptera</taxon>
        <taxon>Hemiptera</taxon>
        <taxon>Sternorrhyncha</taxon>
        <taxon>Psylloidea</taxon>
        <taxon>Psyllidae</taxon>
        <taxon>Psyllinae</taxon>
        <taxon>Cacopsylla</taxon>
    </lineage>
</organism>
<evidence type="ECO:0000256" key="6">
    <source>
        <dbReference type="ARBA" id="ARBA00023136"/>
    </source>
</evidence>
<dbReference type="GO" id="GO:0005886">
    <property type="term" value="C:plasma membrane"/>
    <property type="evidence" value="ECO:0007669"/>
    <property type="project" value="TreeGrafter"/>
</dbReference>